<name>G7QB04_9BACT</name>
<reference evidence="2" key="1">
    <citation type="journal article" date="2015" name="Genome Announc.">
        <title>High-Quality Draft Genome Sequence of Desulfovibrio carbinoliphilus FW-101-2B, an Organic Acid-Oxidizing Sulfate-Reducing Bacterium Isolated from Uranium(VI)-Contaminated Groundwater.</title>
        <authorList>
            <person name="Ramsay B.D."/>
            <person name="Hwang C."/>
            <person name="Woo H.L."/>
            <person name="Carroll S.L."/>
            <person name="Lucas S."/>
            <person name="Han J."/>
            <person name="Lapidus A.L."/>
            <person name="Cheng J.F."/>
            <person name="Goodwin L.A."/>
            <person name="Pitluck S."/>
            <person name="Peters L."/>
            <person name="Chertkov O."/>
            <person name="Held B."/>
            <person name="Detter J.C."/>
            <person name="Han C.S."/>
            <person name="Tapia R."/>
            <person name="Land M.L."/>
            <person name="Hauser L.J."/>
            <person name="Kyrpides N.C."/>
            <person name="Ivanova N.N."/>
            <person name="Mikhailova N."/>
            <person name="Pagani I."/>
            <person name="Woyke T."/>
            <person name="Arkin A.P."/>
            <person name="Dehal P."/>
            <person name="Chivian D."/>
            <person name="Criddle C.S."/>
            <person name="Wu W."/>
            <person name="Chakraborty R."/>
            <person name="Hazen T.C."/>
            <person name="Fields M.W."/>
        </authorList>
    </citation>
    <scope>NUCLEOTIDE SEQUENCE [LARGE SCALE GENOMIC DNA]</scope>
    <source>
        <strain evidence="2">FW-101-2B</strain>
    </source>
</reference>
<dbReference type="OrthoDB" id="5432324at2"/>
<organism evidence="1 2">
    <name type="scientific">Solidesulfovibrio carbinoliphilus subsp. oakridgensis</name>
    <dbReference type="NCBI Taxonomy" id="694327"/>
    <lineage>
        <taxon>Bacteria</taxon>
        <taxon>Pseudomonadati</taxon>
        <taxon>Thermodesulfobacteriota</taxon>
        <taxon>Desulfovibrionia</taxon>
        <taxon>Desulfovibrionales</taxon>
        <taxon>Desulfovibrionaceae</taxon>
        <taxon>Solidesulfovibrio</taxon>
    </lineage>
</organism>
<proteinExistence type="predicted"/>
<sequence length="88" mass="9512">MTDPKAIAQAITTLYPEVSRHGVDIIVADDPATGDWLVTMRREGNSLSTHLAKKHAEECLEGIQCATLGIQIGRFIEAYCLGKGDCPV</sequence>
<dbReference type="HOGENOM" id="CLU_188982_0_0_7"/>
<dbReference type="EMBL" id="CM001368">
    <property type="protein sequence ID" value="EHJ48345.1"/>
    <property type="molecule type" value="Genomic_DNA"/>
</dbReference>
<accession>G7QB04</accession>
<evidence type="ECO:0000313" key="1">
    <source>
        <dbReference type="EMBL" id="EHJ48345.1"/>
    </source>
</evidence>
<gene>
    <name evidence="1" type="ORF">DFW101_2341</name>
</gene>
<dbReference type="RefSeq" id="WP_009181721.1">
    <property type="nucleotide sequence ID" value="NZ_CM001368.1"/>
</dbReference>
<protein>
    <submittedName>
        <fullName evidence="1">Uncharacterized protein</fullName>
    </submittedName>
</protein>
<keyword evidence="2" id="KW-1185">Reference proteome</keyword>
<dbReference type="STRING" id="694327.DFW101_2341"/>
<dbReference type="Proteomes" id="UP000004662">
    <property type="component" value="Chromosome"/>
</dbReference>
<dbReference type="eggNOG" id="COG2920">
    <property type="taxonomic scope" value="Bacteria"/>
</dbReference>
<dbReference type="AlphaFoldDB" id="G7QB04"/>
<evidence type="ECO:0000313" key="2">
    <source>
        <dbReference type="Proteomes" id="UP000004662"/>
    </source>
</evidence>